<dbReference type="Gene3D" id="3.30.1330.20">
    <property type="entry name" value="Tubulin/FtsZ, C-terminal domain"/>
    <property type="match status" value="1"/>
</dbReference>
<dbReference type="GO" id="GO:0032153">
    <property type="term" value="C:cell division site"/>
    <property type="evidence" value="ECO:0007669"/>
    <property type="project" value="UniProtKB-UniRule"/>
</dbReference>
<feature type="binding site" evidence="4">
    <location>
        <begin position="123"/>
        <end position="125"/>
    </location>
    <ligand>
        <name>GTP</name>
        <dbReference type="ChEBI" id="CHEBI:37565"/>
    </ligand>
</feature>
<keyword evidence="3 4" id="KW-0342">GTP-binding</keyword>
<feature type="binding site" evidence="4">
    <location>
        <begin position="36"/>
        <end position="40"/>
    </location>
    <ligand>
        <name>GTP</name>
        <dbReference type="ChEBI" id="CHEBI:37565"/>
    </ligand>
</feature>
<keyword evidence="4" id="KW-0963">Cytoplasm</keyword>
<keyword evidence="4" id="KW-0131">Cell cycle</keyword>
<dbReference type="CDD" id="cd02201">
    <property type="entry name" value="FtsZ_type1"/>
    <property type="match status" value="1"/>
</dbReference>
<sequence length="405" mass="43043">MSKSRRKRRVKIIGSDSMKGMAERPVVRIKVVGVGGGGGNAVTRMIRNFARGIEFIAINTDIQDLECCDARRKIHIGRMVTHGMGAGMNPELGRQAAEENRAEIADALKDADMVFLTAGFGGGTGTGALPVVADIAREEVGALTVAIVTKPFSFEGSQRMRIAEEGIQRLRDRVDALITIPNDRVFSIIDNDTPVLKAFEKIDEILKSAVQGIADIISSAGLVNVDFADVRAIVQDAGTAIIGVGIASGRDRAMKAVGQAVSSPLLEHSIDGAKGVLFGIAGGRDLKMSEINESAKIITENVDSSAKIIFGAYHDRKLKAGSIKIILVATGFNGMPLKHDLDSMNLFTAPSPSTVKTAAPAESSKKNETVAPESKGEKADKPAGKEGGKGEDVWDIPAFLRKKKR</sequence>
<dbReference type="GO" id="GO:0005737">
    <property type="term" value="C:cytoplasm"/>
    <property type="evidence" value="ECO:0007669"/>
    <property type="project" value="UniProtKB-SubCell"/>
</dbReference>
<evidence type="ECO:0000259" key="8">
    <source>
        <dbReference type="SMART" id="SM00865"/>
    </source>
</evidence>
<accession>A0A2M8G1E3</accession>
<proteinExistence type="inferred from homology"/>
<dbReference type="SMART" id="SM00865">
    <property type="entry name" value="Tubulin_C"/>
    <property type="match status" value="1"/>
</dbReference>
<evidence type="ECO:0000256" key="1">
    <source>
        <dbReference type="ARBA" id="ARBA00009690"/>
    </source>
</evidence>
<dbReference type="EMBL" id="PFQX01000024">
    <property type="protein sequence ID" value="PJC65458.1"/>
    <property type="molecule type" value="Genomic_DNA"/>
</dbReference>
<comment type="function">
    <text evidence="4">Essential cell division protein that forms a contractile ring structure (Z ring) at the future cell division site. The regulation of the ring assembly controls the timing and the location of cell division. One of the functions of the FtsZ ring is to recruit other cell division proteins to the septum to produce a new cell wall between the dividing cells. Binds GTP and shows GTPase activity.</text>
</comment>
<dbReference type="InterPro" id="IPR008280">
    <property type="entry name" value="Tub_FtsZ_C"/>
</dbReference>
<dbReference type="GO" id="GO:0043093">
    <property type="term" value="P:FtsZ-dependent cytokinesis"/>
    <property type="evidence" value="ECO:0007669"/>
    <property type="project" value="UniProtKB-UniRule"/>
</dbReference>
<dbReference type="SUPFAM" id="SSF55307">
    <property type="entry name" value="Tubulin C-terminal domain-like"/>
    <property type="match status" value="1"/>
</dbReference>
<dbReference type="GO" id="GO:0051258">
    <property type="term" value="P:protein polymerization"/>
    <property type="evidence" value="ECO:0007669"/>
    <property type="project" value="UniProtKB-UniRule"/>
</dbReference>
<comment type="subcellular location">
    <subcellularLocation>
        <location evidence="4">Cytoplasm</location>
    </subcellularLocation>
    <text evidence="4">Assembles at midcell at the inner surface of the cytoplasmic membrane.</text>
</comment>
<dbReference type="InterPro" id="IPR036525">
    <property type="entry name" value="Tubulin/FtsZ_GTPase_sf"/>
</dbReference>
<gene>
    <name evidence="4" type="primary">ftsZ</name>
    <name evidence="9" type="ORF">CO020_00565</name>
</gene>
<dbReference type="Proteomes" id="UP000229674">
    <property type="component" value="Unassembled WGS sequence"/>
</dbReference>
<comment type="subunit">
    <text evidence="4">Homodimer. Polymerizes to form a dynamic ring structure in a strictly GTP-dependent manner. Interacts directly with several other division proteins.</text>
</comment>
<feature type="binding site" evidence="4">
    <location>
        <position position="159"/>
    </location>
    <ligand>
        <name>GTP</name>
        <dbReference type="ChEBI" id="CHEBI:37565"/>
    </ligand>
</feature>
<dbReference type="FunFam" id="3.40.50.1440:FF:000001">
    <property type="entry name" value="Cell division protein FtsZ"/>
    <property type="match status" value="1"/>
</dbReference>
<dbReference type="Gene3D" id="3.40.50.1440">
    <property type="entry name" value="Tubulin/FtsZ, GTPase domain"/>
    <property type="match status" value="1"/>
</dbReference>
<evidence type="ECO:0000256" key="4">
    <source>
        <dbReference type="HAMAP-Rule" id="MF_00909"/>
    </source>
</evidence>
<dbReference type="PANTHER" id="PTHR30314">
    <property type="entry name" value="CELL DIVISION PROTEIN FTSZ-RELATED"/>
    <property type="match status" value="1"/>
</dbReference>
<feature type="binding site" evidence="4">
    <location>
        <position position="203"/>
    </location>
    <ligand>
        <name>GTP</name>
        <dbReference type="ChEBI" id="CHEBI:37565"/>
    </ligand>
</feature>
<comment type="caution">
    <text evidence="9">The sequence shown here is derived from an EMBL/GenBank/DDBJ whole genome shotgun (WGS) entry which is preliminary data.</text>
</comment>
<dbReference type="SMART" id="SM00864">
    <property type="entry name" value="Tubulin"/>
    <property type="match status" value="1"/>
</dbReference>
<dbReference type="HAMAP" id="MF_00909">
    <property type="entry name" value="FtsZ"/>
    <property type="match status" value="1"/>
</dbReference>
<dbReference type="NCBIfam" id="TIGR00065">
    <property type="entry name" value="ftsZ"/>
    <property type="match status" value="1"/>
</dbReference>
<evidence type="ECO:0000313" key="9">
    <source>
        <dbReference type="EMBL" id="PJC65458.1"/>
    </source>
</evidence>
<dbReference type="GO" id="GO:0000917">
    <property type="term" value="P:division septum assembly"/>
    <property type="evidence" value="ECO:0007669"/>
    <property type="project" value="UniProtKB-KW"/>
</dbReference>
<dbReference type="InterPro" id="IPR045061">
    <property type="entry name" value="FtsZ/CetZ"/>
</dbReference>
<keyword evidence="2 4" id="KW-0547">Nucleotide-binding</keyword>
<reference evidence="10" key="1">
    <citation type="submission" date="2017-09" db="EMBL/GenBank/DDBJ databases">
        <title>Depth-based differentiation of microbial function through sediment-hosted aquifers and enrichment of novel symbionts in the deep terrestrial subsurface.</title>
        <authorList>
            <person name="Probst A.J."/>
            <person name="Ladd B."/>
            <person name="Jarett J.K."/>
            <person name="Geller-Mcgrath D.E."/>
            <person name="Sieber C.M.K."/>
            <person name="Emerson J.B."/>
            <person name="Anantharaman K."/>
            <person name="Thomas B.C."/>
            <person name="Malmstrom R."/>
            <person name="Stieglmeier M."/>
            <person name="Klingl A."/>
            <person name="Woyke T."/>
            <person name="Ryan C.M."/>
            <person name="Banfield J.F."/>
        </authorList>
    </citation>
    <scope>NUCLEOTIDE SEQUENCE [LARGE SCALE GENOMIC DNA]</scope>
</reference>
<dbReference type="InterPro" id="IPR018316">
    <property type="entry name" value="Tubulin/FtsZ_2-layer-sand-dom"/>
</dbReference>
<dbReference type="InterPro" id="IPR037103">
    <property type="entry name" value="Tubulin/FtsZ-like_C"/>
</dbReference>
<evidence type="ECO:0000256" key="2">
    <source>
        <dbReference type="ARBA" id="ARBA00022741"/>
    </source>
</evidence>
<dbReference type="GO" id="GO:0005525">
    <property type="term" value="F:GTP binding"/>
    <property type="evidence" value="ECO:0007669"/>
    <property type="project" value="UniProtKB-UniRule"/>
</dbReference>
<dbReference type="AlphaFoldDB" id="A0A2M8G1E3"/>
<feature type="binding site" evidence="4">
    <location>
        <position position="155"/>
    </location>
    <ligand>
        <name>GTP</name>
        <dbReference type="ChEBI" id="CHEBI:37565"/>
    </ligand>
</feature>
<protein>
    <recommendedName>
        <fullName evidence="4 5">Cell division protein FtsZ</fullName>
    </recommendedName>
</protein>
<dbReference type="Pfam" id="PF00091">
    <property type="entry name" value="Tubulin"/>
    <property type="match status" value="1"/>
</dbReference>
<comment type="similarity">
    <text evidence="1 4">Belongs to the FtsZ family.</text>
</comment>
<organism evidence="9 10">
    <name type="scientific">Candidatus Colwellbacteria bacterium CG_4_9_14_0_2_um_filter_50_12</name>
    <dbReference type="NCBI Taxonomy" id="1974538"/>
    <lineage>
        <taxon>Bacteria</taxon>
        <taxon>Candidatus Colwelliibacteriota</taxon>
    </lineage>
</organism>
<evidence type="ECO:0000313" key="10">
    <source>
        <dbReference type="Proteomes" id="UP000229674"/>
    </source>
</evidence>
<name>A0A2M8G1E3_9BACT</name>
<dbReference type="InterPro" id="IPR003008">
    <property type="entry name" value="Tubulin_FtsZ_GTPase"/>
</dbReference>
<dbReference type="InterPro" id="IPR024757">
    <property type="entry name" value="FtsZ_C"/>
</dbReference>
<dbReference type="InterPro" id="IPR000158">
    <property type="entry name" value="Cell_div_FtsZ"/>
</dbReference>
<dbReference type="PRINTS" id="PR00423">
    <property type="entry name" value="CELLDVISFTSZ"/>
</dbReference>
<keyword evidence="4 9" id="KW-0132">Cell division</keyword>
<dbReference type="SUPFAM" id="SSF52490">
    <property type="entry name" value="Tubulin nucleotide-binding domain-like"/>
    <property type="match status" value="1"/>
</dbReference>
<feature type="domain" description="Tubulin/FtsZ 2-layer sandwich" evidence="8">
    <location>
        <begin position="223"/>
        <end position="341"/>
    </location>
</feature>
<dbReference type="GO" id="GO:0003924">
    <property type="term" value="F:GTPase activity"/>
    <property type="evidence" value="ECO:0007669"/>
    <property type="project" value="UniProtKB-UniRule"/>
</dbReference>
<feature type="compositionally biased region" description="Basic and acidic residues" evidence="6">
    <location>
        <begin position="363"/>
        <end position="392"/>
    </location>
</feature>
<feature type="domain" description="Tubulin/FtsZ GTPase" evidence="7">
    <location>
        <begin position="28"/>
        <end position="221"/>
    </location>
</feature>
<feature type="region of interest" description="Disordered" evidence="6">
    <location>
        <begin position="352"/>
        <end position="405"/>
    </location>
</feature>
<evidence type="ECO:0000256" key="6">
    <source>
        <dbReference type="SAM" id="MobiDB-lite"/>
    </source>
</evidence>
<dbReference type="PANTHER" id="PTHR30314:SF3">
    <property type="entry name" value="MITOCHONDRIAL DIVISION PROTEIN FSZA"/>
    <property type="match status" value="1"/>
</dbReference>
<evidence type="ECO:0000256" key="3">
    <source>
        <dbReference type="ARBA" id="ARBA00023134"/>
    </source>
</evidence>
<keyword evidence="4" id="KW-0717">Septation</keyword>
<evidence type="ECO:0000259" key="7">
    <source>
        <dbReference type="SMART" id="SM00864"/>
    </source>
</evidence>
<evidence type="ECO:0000256" key="5">
    <source>
        <dbReference type="NCBIfam" id="TIGR00065"/>
    </source>
</evidence>
<dbReference type="Pfam" id="PF12327">
    <property type="entry name" value="FtsZ_C"/>
    <property type="match status" value="1"/>
</dbReference>